<protein>
    <submittedName>
        <fullName evidence="1">Uncharacterized protein</fullName>
    </submittedName>
</protein>
<name>A0A0F7IH66_9EURY</name>
<reference evidence="1 2" key="1">
    <citation type="submission" date="2015-04" db="EMBL/GenBank/DDBJ databases">
        <title>The complete genome sequence of the hyperthermophilic, obligate iron-reducing archaeon Geoglobus ahangari strain 234T.</title>
        <authorList>
            <person name="Manzella M.P."/>
            <person name="Holmes D.E."/>
            <person name="Rocheleau J.M."/>
            <person name="Chung A."/>
            <person name="Reguera G."/>
            <person name="Kashefi K."/>
        </authorList>
    </citation>
    <scope>NUCLEOTIDE SEQUENCE [LARGE SCALE GENOMIC DNA]</scope>
    <source>
        <strain evidence="1 2">234</strain>
    </source>
</reference>
<dbReference type="EMBL" id="CP011267">
    <property type="protein sequence ID" value="AKG91338.1"/>
    <property type="molecule type" value="Genomic_DNA"/>
</dbReference>
<evidence type="ECO:0000313" key="2">
    <source>
        <dbReference type="Proteomes" id="UP000034723"/>
    </source>
</evidence>
<dbReference type="InParanoid" id="A0A0F7IH66"/>
<gene>
    <name evidence="1" type="ORF">GAH_01361</name>
</gene>
<organism evidence="1 2">
    <name type="scientific">Geoglobus ahangari</name>
    <dbReference type="NCBI Taxonomy" id="113653"/>
    <lineage>
        <taxon>Archaea</taxon>
        <taxon>Methanobacteriati</taxon>
        <taxon>Methanobacteriota</taxon>
        <taxon>Archaeoglobi</taxon>
        <taxon>Archaeoglobales</taxon>
        <taxon>Archaeoglobaceae</taxon>
        <taxon>Geoglobus</taxon>
    </lineage>
</organism>
<dbReference type="HOGENOM" id="CLU_3056976_0_0_2"/>
<evidence type="ECO:0000313" key="1">
    <source>
        <dbReference type="EMBL" id="AKG91338.1"/>
    </source>
</evidence>
<proteinExistence type="predicted"/>
<dbReference type="AlphaFoldDB" id="A0A0F7IH66"/>
<dbReference type="KEGG" id="gah:GAH_01361"/>
<keyword evidence="2" id="KW-1185">Reference proteome</keyword>
<dbReference type="Proteomes" id="UP000034723">
    <property type="component" value="Chromosome"/>
</dbReference>
<accession>A0A0F7IH66</accession>
<sequence>MLVNEVNATKDVIQKLEKIARWEGENIDYVYGIDPDFSLDGYAFYSINGKYKI</sequence>